<evidence type="ECO:0000256" key="1">
    <source>
        <dbReference type="ARBA" id="ARBA00004651"/>
    </source>
</evidence>
<dbReference type="RefSeq" id="WP_141339426.1">
    <property type="nucleotide sequence ID" value="NZ_JBHMAX010000033.1"/>
</dbReference>
<feature type="transmembrane region" description="Helical" evidence="7">
    <location>
        <begin position="188"/>
        <end position="205"/>
    </location>
</feature>
<feature type="transmembrane region" description="Helical" evidence="7">
    <location>
        <begin position="129"/>
        <end position="149"/>
    </location>
</feature>
<evidence type="ECO:0000256" key="7">
    <source>
        <dbReference type="SAM" id="Phobius"/>
    </source>
</evidence>
<accession>A0ABV5V6L0</accession>
<evidence type="ECO:0000313" key="8">
    <source>
        <dbReference type="EMBL" id="MFB9733362.1"/>
    </source>
</evidence>
<evidence type="ECO:0000256" key="3">
    <source>
        <dbReference type="ARBA" id="ARBA00022475"/>
    </source>
</evidence>
<evidence type="ECO:0000313" key="9">
    <source>
        <dbReference type="Proteomes" id="UP001589613"/>
    </source>
</evidence>
<sequence length="497" mass="51738">MTLDPDGAPAPEGGSSSLARQASRALGWSVLNAFVSKFGTLAIGIALARLLGPEAFGTYAVAMVALLAVLSFNELGVSLAIVRWRGDPLRIVPTVTTVSVSTSLVLFVAAYLVTPTYTAAMGDPEATSVVRLMLVGLVVNSLVASPAALMQRRFRQKQRMLVDQVNVWVGAVLSLLLAVAGLGAMSLAIGRVVGSVLGALLFIWFEPAGMRFGFDRALLRPLLRFGLPLAGSSSIVFAAGYADQIVAGSLLGPTELGFYVLAFNLASWPVTMFSQPLRAVAPAAFARLQDDTAALTGSMRWVVGVLAAATFPVCFLLAGAAGPVIRLVYGAQWAPAASALAWLGVFAALRIVFELVYDYLVVLRRTRGIFGIQVVWLVALVPALVLGARGWGIAGVAAAQVVVAMVVVLPLYLVQLARTGLPAASVLGRLVVPFLGGAAVWLGAVLASRTVGGDLAAAASSAVLAGATAAALVLRDRTVVARLREMRRQATDLPVKV</sequence>
<feature type="transmembrane region" description="Helical" evidence="7">
    <location>
        <begin position="369"/>
        <end position="387"/>
    </location>
</feature>
<keyword evidence="6 7" id="KW-0472">Membrane</keyword>
<feature type="transmembrane region" description="Helical" evidence="7">
    <location>
        <begin position="455"/>
        <end position="474"/>
    </location>
</feature>
<gene>
    <name evidence="8" type="ORF">ACFFN0_15040</name>
</gene>
<keyword evidence="5 7" id="KW-1133">Transmembrane helix</keyword>
<dbReference type="EMBL" id="JBHMAX010000033">
    <property type="protein sequence ID" value="MFB9733362.1"/>
    <property type="molecule type" value="Genomic_DNA"/>
</dbReference>
<feature type="transmembrane region" description="Helical" evidence="7">
    <location>
        <begin position="25"/>
        <end position="47"/>
    </location>
</feature>
<keyword evidence="9" id="KW-1185">Reference proteome</keyword>
<comment type="similarity">
    <text evidence="2">Belongs to the polysaccharide synthase family.</text>
</comment>
<evidence type="ECO:0000256" key="2">
    <source>
        <dbReference type="ARBA" id="ARBA00007430"/>
    </source>
</evidence>
<dbReference type="InterPro" id="IPR050833">
    <property type="entry name" value="Poly_Biosynth_Transport"/>
</dbReference>
<feature type="transmembrane region" description="Helical" evidence="7">
    <location>
        <begin position="426"/>
        <end position="449"/>
    </location>
</feature>
<name>A0ABV5V6L0_9MICO</name>
<feature type="transmembrane region" description="Helical" evidence="7">
    <location>
        <begin position="393"/>
        <end position="414"/>
    </location>
</feature>
<dbReference type="PANTHER" id="PTHR30250">
    <property type="entry name" value="PST FAMILY PREDICTED COLANIC ACID TRANSPORTER"/>
    <property type="match status" value="1"/>
</dbReference>
<feature type="transmembrane region" description="Helical" evidence="7">
    <location>
        <begin position="94"/>
        <end position="114"/>
    </location>
</feature>
<feature type="transmembrane region" description="Helical" evidence="7">
    <location>
        <begin position="301"/>
        <end position="321"/>
    </location>
</feature>
<comment type="caution">
    <text evidence="8">The sequence shown here is derived from an EMBL/GenBank/DDBJ whole genome shotgun (WGS) entry which is preliminary data.</text>
</comment>
<organism evidence="8 9">
    <name type="scientific">Ornithinimicrobium kibberense</name>
    <dbReference type="NCBI Taxonomy" id="282060"/>
    <lineage>
        <taxon>Bacteria</taxon>
        <taxon>Bacillati</taxon>
        <taxon>Actinomycetota</taxon>
        <taxon>Actinomycetes</taxon>
        <taxon>Micrococcales</taxon>
        <taxon>Ornithinimicrobiaceae</taxon>
        <taxon>Ornithinimicrobium</taxon>
    </lineage>
</organism>
<feature type="transmembrane region" description="Helical" evidence="7">
    <location>
        <begin position="161"/>
        <end position="182"/>
    </location>
</feature>
<feature type="transmembrane region" description="Helical" evidence="7">
    <location>
        <begin position="59"/>
        <end position="82"/>
    </location>
</feature>
<proteinExistence type="inferred from homology"/>
<dbReference type="Proteomes" id="UP001589613">
    <property type="component" value="Unassembled WGS sequence"/>
</dbReference>
<feature type="transmembrane region" description="Helical" evidence="7">
    <location>
        <begin position="333"/>
        <end position="357"/>
    </location>
</feature>
<comment type="subcellular location">
    <subcellularLocation>
        <location evidence="1">Cell membrane</location>
        <topology evidence="1">Multi-pass membrane protein</topology>
    </subcellularLocation>
</comment>
<keyword evidence="4 7" id="KW-0812">Transmembrane</keyword>
<protein>
    <submittedName>
        <fullName evidence="8">Oligosaccharide flippase family protein</fullName>
    </submittedName>
</protein>
<evidence type="ECO:0000256" key="6">
    <source>
        <dbReference type="ARBA" id="ARBA00023136"/>
    </source>
</evidence>
<dbReference type="PANTHER" id="PTHR30250:SF10">
    <property type="entry name" value="LIPOPOLYSACCHARIDE BIOSYNTHESIS PROTEIN WZXC"/>
    <property type="match status" value="1"/>
</dbReference>
<reference evidence="8 9" key="1">
    <citation type="submission" date="2024-09" db="EMBL/GenBank/DDBJ databases">
        <authorList>
            <person name="Sun Q."/>
            <person name="Mori K."/>
        </authorList>
    </citation>
    <scope>NUCLEOTIDE SEQUENCE [LARGE SCALE GENOMIC DNA]</scope>
    <source>
        <strain evidence="8 9">JCM 12763</strain>
    </source>
</reference>
<dbReference type="Pfam" id="PF13440">
    <property type="entry name" value="Polysacc_synt_3"/>
    <property type="match status" value="1"/>
</dbReference>
<evidence type="ECO:0000256" key="5">
    <source>
        <dbReference type="ARBA" id="ARBA00022989"/>
    </source>
</evidence>
<keyword evidence="3" id="KW-1003">Cell membrane</keyword>
<evidence type="ECO:0000256" key="4">
    <source>
        <dbReference type="ARBA" id="ARBA00022692"/>
    </source>
</evidence>